<evidence type="ECO:0000256" key="1">
    <source>
        <dbReference type="ARBA" id="ARBA00004141"/>
    </source>
</evidence>
<feature type="transmembrane region" description="Helical" evidence="5">
    <location>
        <begin position="121"/>
        <end position="142"/>
    </location>
</feature>
<dbReference type="PANTHER" id="PTHR31735">
    <property type="entry name" value="VACUOLAR MEMBRANE PROTEIN YPL162C"/>
    <property type="match status" value="1"/>
</dbReference>
<feature type="transmembrane region" description="Helical" evidence="5">
    <location>
        <begin position="54"/>
        <end position="74"/>
    </location>
</feature>
<dbReference type="InterPro" id="IPR007305">
    <property type="entry name" value="Vesicle_transpt_Got1/SFT2"/>
</dbReference>
<comment type="caution">
    <text evidence="6">The sequence shown here is derived from an EMBL/GenBank/DDBJ whole genome shotgun (WGS) entry which is preliminary data.</text>
</comment>
<dbReference type="InterPro" id="IPR022127">
    <property type="entry name" value="STIMATE/YPL162C"/>
</dbReference>
<dbReference type="OrthoDB" id="431202at2759"/>
<dbReference type="EMBL" id="CAMXCT010002558">
    <property type="protein sequence ID" value="CAI3998940.1"/>
    <property type="molecule type" value="Genomic_DNA"/>
</dbReference>
<feature type="transmembrane region" description="Helical" evidence="5">
    <location>
        <begin position="329"/>
        <end position="350"/>
    </location>
</feature>
<feature type="transmembrane region" description="Helical" evidence="5">
    <location>
        <begin position="95"/>
        <end position="115"/>
    </location>
</feature>
<dbReference type="PANTHER" id="PTHR31735:SF1">
    <property type="entry name" value="VACUOLAR MEMBRANE PROTEIN YPL162C"/>
    <property type="match status" value="1"/>
</dbReference>
<dbReference type="GO" id="GO:0016192">
    <property type="term" value="P:vesicle-mediated transport"/>
    <property type="evidence" value="ECO:0007669"/>
    <property type="project" value="InterPro"/>
</dbReference>
<dbReference type="GO" id="GO:0016020">
    <property type="term" value="C:membrane"/>
    <property type="evidence" value="ECO:0007669"/>
    <property type="project" value="UniProtKB-SubCell"/>
</dbReference>
<gene>
    <name evidence="6" type="ORF">C1SCF055_LOCUS25197</name>
</gene>
<evidence type="ECO:0000313" key="6">
    <source>
        <dbReference type="EMBL" id="CAI3998940.1"/>
    </source>
</evidence>
<dbReference type="Pfam" id="PF04178">
    <property type="entry name" value="Got1"/>
    <property type="match status" value="1"/>
</dbReference>
<organism evidence="6">
    <name type="scientific">Cladocopium goreaui</name>
    <dbReference type="NCBI Taxonomy" id="2562237"/>
    <lineage>
        <taxon>Eukaryota</taxon>
        <taxon>Sar</taxon>
        <taxon>Alveolata</taxon>
        <taxon>Dinophyceae</taxon>
        <taxon>Suessiales</taxon>
        <taxon>Symbiodiniaceae</taxon>
        <taxon>Cladocopium</taxon>
    </lineage>
</organism>
<name>A0A9P1CWG3_9DINO</name>
<dbReference type="GO" id="GO:0005737">
    <property type="term" value="C:cytoplasm"/>
    <property type="evidence" value="ECO:0007669"/>
    <property type="project" value="UniProtKB-ARBA"/>
</dbReference>
<dbReference type="EMBL" id="CAMXCT020002558">
    <property type="protein sequence ID" value="CAL1152315.1"/>
    <property type="molecule type" value="Genomic_DNA"/>
</dbReference>
<evidence type="ECO:0000256" key="5">
    <source>
        <dbReference type="SAM" id="Phobius"/>
    </source>
</evidence>
<feature type="transmembrane region" description="Helical" evidence="5">
    <location>
        <begin position="266"/>
        <end position="285"/>
    </location>
</feature>
<dbReference type="AlphaFoldDB" id="A0A9P1CWG3"/>
<keyword evidence="2 5" id="KW-0812">Transmembrane</keyword>
<feature type="transmembrane region" description="Helical" evidence="5">
    <location>
        <begin position="237"/>
        <end position="260"/>
    </location>
</feature>
<keyword evidence="3 5" id="KW-1133">Transmembrane helix</keyword>
<evidence type="ECO:0000256" key="2">
    <source>
        <dbReference type="ARBA" id="ARBA00022692"/>
    </source>
</evidence>
<proteinExistence type="predicted"/>
<evidence type="ECO:0000256" key="4">
    <source>
        <dbReference type="ARBA" id="ARBA00023136"/>
    </source>
</evidence>
<comment type="subcellular location">
    <subcellularLocation>
        <location evidence="1">Membrane</location>
        <topology evidence="1">Multi-pass membrane protein</topology>
    </subcellularLocation>
</comment>
<reference evidence="7 8" key="2">
    <citation type="submission" date="2024-05" db="EMBL/GenBank/DDBJ databases">
        <authorList>
            <person name="Chen Y."/>
            <person name="Shah S."/>
            <person name="Dougan E. K."/>
            <person name="Thang M."/>
            <person name="Chan C."/>
        </authorList>
    </citation>
    <scope>NUCLEOTIDE SEQUENCE [LARGE SCALE GENOMIC DNA]</scope>
</reference>
<keyword evidence="8" id="KW-1185">Reference proteome</keyword>
<keyword evidence="4 5" id="KW-0472">Membrane</keyword>
<evidence type="ECO:0000313" key="7">
    <source>
        <dbReference type="EMBL" id="CAL4786252.1"/>
    </source>
</evidence>
<feature type="transmembrane region" description="Helical" evidence="5">
    <location>
        <begin position="357"/>
        <end position="377"/>
    </location>
</feature>
<evidence type="ECO:0000256" key="3">
    <source>
        <dbReference type="ARBA" id="ARBA00022989"/>
    </source>
</evidence>
<dbReference type="EMBL" id="CAMXCT030002558">
    <property type="protein sequence ID" value="CAL4786252.1"/>
    <property type="molecule type" value="Genomic_DNA"/>
</dbReference>
<sequence length="433" mass="48442">MVLELFNRKESLVSKLREATCVLQLAQLARMAAEDAEAAGLECELLGKWGSFGWWLQVFLGAVCMASLIGKRFTDKVRRSWKVWFFDTAKQGTQALMNHIINIGLSMGFGEWLEVDADPCNWYWINMSLDCTLGVATMFLLLRTLQCVYRSKCVARPELARCGHYGDPPDLKIFFRQLLDWQVRFPNVTFEPVELQVGLGEVFRSVTPSFLRKEEDEDEFLTSCCPHITWRQRVTGWLCCFCLGLLLQASSFGSLTRALLGHPGRFALTYTLGNIVALVGTFFLAGPRKQVRKMADKNRAHASAIFVSAMVLTLVAVEALVIVQKLLLAALVINFRAGLAAFASALLGWLDSFPRAKLVVVIVLMPVVLNVFALWTADSFLQANLSDGEELQVRESLVAGAIVGRDGPMLQVDEEMDDTILSFQEWKRNGRLA</sequence>
<evidence type="ECO:0000313" key="8">
    <source>
        <dbReference type="Proteomes" id="UP001152797"/>
    </source>
</evidence>
<dbReference type="Proteomes" id="UP001152797">
    <property type="component" value="Unassembled WGS sequence"/>
</dbReference>
<dbReference type="GO" id="GO:0012505">
    <property type="term" value="C:endomembrane system"/>
    <property type="evidence" value="ECO:0007669"/>
    <property type="project" value="UniProtKB-ARBA"/>
</dbReference>
<protein>
    <submittedName>
        <fullName evidence="7">Store-operated calcium entry regulator STIMATE (STIM-activating enhancer encoded by TMEM110) (Transmembrane protein 110)</fullName>
    </submittedName>
</protein>
<feature type="transmembrane region" description="Helical" evidence="5">
    <location>
        <begin position="305"/>
        <end position="323"/>
    </location>
</feature>
<dbReference type="Pfam" id="PF12400">
    <property type="entry name" value="STIMATE"/>
    <property type="match status" value="1"/>
</dbReference>
<accession>A0A9P1CWG3</accession>
<reference evidence="6" key="1">
    <citation type="submission" date="2022-10" db="EMBL/GenBank/DDBJ databases">
        <authorList>
            <person name="Chen Y."/>
            <person name="Dougan E. K."/>
            <person name="Chan C."/>
            <person name="Rhodes N."/>
            <person name="Thang M."/>
        </authorList>
    </citation>
    <scope>NUCLEOTIDE SEQUENCE</scope>
</reference>